<sequence length="229" mass="24652">MAYFTRCLQALPKIDVNDIYRIVDQCSPAPGCKREKGFRLYISSYIHNFEVSKKDPVTGVVCVGLKDSIPVELAHHSCTCVAGSVLCNHCVALLFQSAHYSQLDIPVVPPVLSCTESEQQWHKPRTLGVKPGPVEKMAVMSAKPKQRTMLEGVKSTLYKAISGELLDLSTLSVSETYKEFTPVSAPTICTGSCLLLAGAGSAAPNRGGVVRFCGVCGGRHPDSKNIPGQ</sequence>
<dbReference type="Proteomes" id="UP000283210">
    <property type="component" value="Unassembled WGS sequence"/>
</dbReference>
<keyword evidence="1" id="KW-0479">Metal-binding</keyword>
<protein>
    <recommendedName>
        <fullName evidence="2">SWIM-type domain-containing protein</fullName>
    </recommendedName>
</protein>
<evidence type="ECO:0000313" key="4">
    <source>
        <dbReference type="Proteomes" id="UP000283210"/>
    </source>
</evidence>
<dbReference type="PROSITE" id="PS50966">
    <property type="entry name" value="ZF_SWIM"/>
    <property type="match status" value="1"/>
</dbReference>
<reference evidence="3 4" key="2">
    <citation type="submission" date="2019-01" db="EMBL/GenBank/DDBJ databases">
        <title>A chromosome length genome reference of the Java medaka (oryzias javanicus).</title>
        <authorList>
            <person name="Herpin A."/>
            <person name="Takehana Y."/>
            <person name="Naruse K."/>
            <person name="Ansai S."/>
            <person name="Kawaguchi M."/>
        </authorList>
    </citation>
    <scope>NUCLEOTIDE SEQUENCE [LARGE SCALE GENOMIC DNA]</scope>
    <source>
        <strain evidence="3">RS831</strain>
        <tissue evidence="3">Whole body</tissue>
    </source>
</reference>
<gene>
    <name evidence="3" type="ORF">OJAV_G00234970</name>
</gene>
<dbReference type="InterPro" id="IPR007527">
    <property type="entry name" value="Znf_SWIM"/>
</dbReference>
<reference evidence="3 4" key="1">
    <citation type="submission" date="2018-11" db="EMBL/GenBank/DDBJ databases">
        <authorList>
            <person name="Lopez-Roques C."/>
            <person name="Donnadieu C."/>
            <person name="Bouchez O."/>
            <person name="Klopp C."/>
            <person name="Cabau C."/>
            <person name="Zahm M."/>
        </authorList>
    </citation>
    <scope>NUCLEOTIDE SEQUENCE [LARGE SCALE GENOMIC DNA]</scope>
    <source>
        <strain evidence="3">RS831</strain>
        <tissue evidence="3">Whole body</tissue>
    </source>
</reference>
<dbReference type="AlphaFoldDB" id="A0A437BYL7"/>
<feature type="domain" description="SWIM-type" evidence="2">
    <location>
        <begin position="69"/>
        <end position="98"/>
    </location>
</feature>
<evidence type="ECO:0000256" key="1">
    <source>
        <dbReference type="PROSITE-ProRule" id="PRU00325"/>
    </source>
</evidence>
<evidence type="ECO:0000259" key="2">
    <source>
        <dbReference type="PROSITE" id="PS50966"/>
    </source>
</evidence>
<name>A0A437BYL7_ORYJA</name>
<proteinExistence type="predicted"/>
<dbReference type="GO" id="GO:0008270">
    <property type="term" value="F:zinc ion binding"/>
    <property type="evidence" value="ECO:0007669"/>
    <property type="project" value="UniProtKB-KW"/>
</dbReference>
<organism evidence="3 4">
    <name type="scientific">Oryzias javanicus</name>
    <name type="common">Javanese ricefish</name>
    <name type="synonym">Aplocheilus javanicus</name>
    <dbReference type="NCBI Taxonomy" id="123683"/>
    <lineage>
        <taxon>Eukaryota</taxon>
        <taxon>Metazoa</taxon>
        <taxon>Chordata</taxon>
        <taxon>Craniata</taxon>
        <taxon>Vertebrata</taxon>
        <taxon>Euteleostomi</taxon>
        <taxon>Actinopterygii</taxon>
        <taxon>Neopterygii</taxon>
        <taxon>Teleostei</taxon>
        <taxon>Neoteleostei</taxon>
        <taxon>Acanthomorphata</taxon>
        <taxon>Ovalentaria</taxon>
        <taxon>Atherinomorphae</taxon>
        <taxon>Beloniformes</taxon>
        <taxon>Adrianichthyidae</taxon>
        <taxon>Oryziinae</taxon>
        <taxon>Oryzias</taxon>
    </lineage>
</organism>
<dbReference type="EMBL" id="ML136658">
    <property type="protein sequence ID" value="RVE55572.1"/>
    <property type="molecule type" value="Genomic_DNA"/>
</dbReference>
<keyword evidence="4" id="KW-1185">Reference proteome</keyword>
<keyword evidence="1" id="KW-0862">Zinc</keyword>
<keyword evidence="1" id="KW-0863">Zinc-finger</keyword>
<dbReference type="OrthoDB" id="8886114at2759"/>
<accession>A0A437BYL7</accession>
<evidence type="ECO:0000313" key="3">
    <source>
        <dbReference type="EMBL" id="RVE55572.1"/>
    </source>
</evidence>